<sequence length="159" mass="16229">MSGAELVEWIAGWPVGAALRRSAILYLVVNAAHILAIGLLIGAIVPLDLRLLGLVGDAPVAVLGPFLAQAAAIGLAIAIVTGFCLFSVRPSAYLANPAFLTKLALLAIGTLNALSVRAGTAWSVARAGGAVALRLRAQALASLVTWLGALLAGRWIGFL</sequence>
<feature type="transmembrane region" description="Helical" evidence="1">
    <location>
        <begin position="23"/>
        <end position="46"/>
    </location>
</feature>
<keyword evidence="1" id="KW-0812">Transmembrane</keyword>
<dbReference type="RefSeq" id="WP_090294736.1">
    <property type="nucleotide sequence ID" value="NZ_CAXURO020000001.1"/>
</dbReference>
<evidence type="ECO:0000313" key="3">
    <source>
        <dbReference type="EMBL" id="USJ23972.1"/>
    </source>
</evidence>
<organism evidence="3 4">
    <name type="scientific">Ensifer adhaerens</name>
    <name type="common">Sinorhizobium morelense</name>
    <dbReference type="NCBI Taxonomy" id="106592"/>
    <lineage>
        <taxon>Bacteria</taxon>
        <taxon>Pseudomonadati</taxon>
        <taxon>Pseudomonadota</taxon>
        <taxon>Alphaproteobacteria</taxon>
        <taxon>Hyphomicrobiales</taxon>
        <taxon>Rhizobiaceae</taxon>
        <taxon>Sinorhizobium/Ensifer group</taxon>
        <taxon>Ensifer</taxon>
    </lineage>
</organism>
<dbReference type="InterPro" id="IPR046586">
    <property type="entry name" value="DUF6644"/>
</dbReference>
<reference evidence="3" key="1">
    <citation type="submission" date="2022-06" db="EMBL/GenBank/DDBJ databases">
        <title>Physiological and biochemical characterization and genomic elucidation of a strain of the genus Ensifer adhaerens M8 that combines arsenic oxidation and chromium reduction.</title>
        <authorList>
            <person name="Li X."/>
            <person name="Yu c."/>
        </authorList>
    </citation>
    <scope>NUCLEOTIDE SEQUENCE</scope>
    <source>
        <strain evidence="3">M8</strain>
    </source>
</reference>
<dbReference type="EMBL" id="CP098807">
    <property type="protein sequence ID" value="USJ23972.1"/>
    <property type="molecule type" value="Genomic_DNA"/>
</dbReference>
<proteinExistence type="predicted"/>
<keyword evidence="1" id="KW-1133">Transmembrane helix</keyword>
<evidence type="ECO:0000259" key="2">
    <source>
        <dbReference type="Pfam" id="PF20349"/>
    </source>
</evidence>
<gene>
    <name evidence="3" type="ORF">NE863_03000</name>
</gene>
<keyword evidence="1" id="KW-0472">Membrane</keyword>
<dbReference type="Proteomes" id="UP001055460">
    <property type="component" value="Chromosome"/>
</dbReference>
<dbReference type="Pfam" id="PF20349">
    <property type="entry name" value="DUF6644"/>
    <property type="match status" value="1"/>
</dbReference>
<protein>
    <submittedName>
        <fullName evidence="3">DUF2214 domain-containing protein</fullName>
    </submittedName>
</protein>
<feature type="transmembrane region" description="Helical" evidence="1">
    <location>
        <begin position="66"/>
        <end position="88"/>
    </location>
</feature>
<feature type="transmembrane region" description="Helical" evidence="1">
    <location>
        <begin position="100"/>
        <end position="125"/>
    </location>
</feature>
<accession>A0A9Q8Y7U4</accession>
<feature type="transmembrane region" description="Helical" evidence="1">
    <location>
        <begin position="137"/>
        <end position="157"/>
    </location>
</feature>
<name>A0A9Q8Y7U4_ENSAD</name>
<evidence type="ECO:0000256" key="1">
    <source>
        <dbReference type="SAM" id="Phobius"/>
    </source>
</evidence>
<dbReference type="AlphaFoldDB" id="A0A9Q8Y7U4"/>
<feature type="domain" description="DUF6644" evidence="2">
    <location>
        <begin position="30"/>
        <end position="158"/>
    </location>
</feature>
<evidence type="ECO:0000313" key="4">
    <source>
        <dbReference type="Proteomes" id="UP001055460"/>
    </source>
</evidence>